<reference evidence="2" key="1">
    <citation type="submission" date="2015-09" db="EMBL/GenBank/DDBJ databases">
        <authorList>
            <consortium name="Pathogen Informatics"/>
        </authorList>
    </citation>
    <scope>NUCLEOTIDE SEQUENCE [LARGE SCALE GENOMIC DNA]</scope>
    <source>
        <strain evidence="2">Lake Konstanz</strain>
    </source>
</reference>
<sequence length="193" mass="21170">MPSHAEGTAEAMSTAMSEVMRTQALRVTRKPFVASDPYGIARADFESIFAAAEAWGADKRMQGSDVYEKRREVHRRAASELPVAYILTPLLRIPYWKTPGPNRKKPTYTGSNTNPAVSFLPTCKGKDAKGEPLEILDPTFNPYCILANVWGTPSVTIPLTIVAPHPVEAGRTSAMPHALLTLTLTCFSMHTQQ</sequence>
<dbReference type="VEuPathDB" id="TriTrypDB:BSAL_56340"/>
<gene>
    <name evidence="1" type="ORF">BSAL_56340</name>
</gene>
<protein>
    <submittedName>
        <fullName evidence="1">Uncharacterized protein</fullName>
    </submittedName>
</protein>
<dbReference type="Proteomes" id="UP000051952">
    <property type="component" value="Unassembled WGS sequence"/>
</dbReference>
<evidence type="ECO:0000313" key="2">
    <source>
        <dbReference type="Proteomes" id="UP000051952"/>
    </source>
</evidence>
<evidence type="ECO:0000313" key="1">
    <source>
        <dbReference type="EMBL" id="CUE78670.1"/>
    </source>
</evidence>
<accession>A0A0S4IJB3</accession>
<dbReference type="AlphaFoldDB" id="A0A0S4IJB3"/>
<proteinExistence type="predicted"/>
<organism evidence="1 2">
    <name type="scientific">Bodo saltans</name>
    <name type="common">Flagellated protozoan</name>
    <dbReference type="NCBI Taxonomy" id="75058"/>
    <lineage>
        <taxon>Eukaryota</taxon>
        <taxon>Discoba</taxon>
        <taxon>Euglenozoa</taxon>
        <taxon>Kinetoplastea</taxon>
        <taxon>Metakinetoplastina</taxon>
        <taxon>Eubodonida</taxon>
        <taxon>Bodonidae</taxon>
        <taxon>Bodo</taxon>
    </lineage>
</organism>
<name>A0A0S4IJB3_BODSA</name>
<keyword evidence="2" id="KW-1185">Reference proteome</keyword>
<dbReference type="EMBL" id="CYKH01000194">
    <property type="protein sequence ID" value="CUE78670.1"/>
    <property type="molecule type" value="Genomic_DNA"/>
</dbReference>